<evidence type="ECO:0000313" key="1">
    <source>
        <dbReference type="EMBL" id="AYF00189.1"/>
    </source>
</evidence>
<evidence type="ECO:0000313" key="2">
    <source>
        <dbReference type="Proteomes" id="UP000272010"/>
    </source>
</evidence>
<organism evidence="1 2">
    <name type="scientific">Paracoccus yeei</name>
    <dbReference type="NCBI Taxonomy" id="147645"/>
    <lineage>
        <taxon>Bacteria</taxon>
        <taxon>Pseudomonadati</taxon>
        <taxon>Pseudomonadota</taxon>
        <taxon>Alphaproteobacteria</taxon>
        <taxon>Rhodobacterales</taxon>
        <taxon>Paracoccaceae</taxon>
        <taxon>Paracoccus</taxon>
    </lineage>
</organism>
<accession>A0A386UIT8</accession>
<dbReference type="EMBL" id="CP031078">
    <property type="protein sequence ID" value="AYF00189.1"/>
    <property type="molecule type" value="Genomic_DNA"/>
</dbReference>
<sequence length="141" mass="15035">MLTITDFDERFGLTRYDAENWRRRVGLLTEYKPTTAGKAQEYSRDNVLELAATAALVKSGMPPKSAIAYANALIRGGKAGDVRAWLIFPAGDFSSGTATDNPTPDALREMSAKSATGAVVAIPQGQIIERVDAVFAELAGA</sequence>
<name>A0A386UIT8_9RHOB</name>
<dbReference type="Proteomes" id="UP000272010">
    <property type="component" value="Chromosome"/>
</dbReference>
<dbReference type="RefSeq" id="WP_120440445.1">
    <property type="nucleotide sequence ID" value="NZ_CP031078.1"/>
</dbReference>
<gene>
    <name evidence="1" type="ORF">PY32053_00508</name>
</gene>
<reference evidence="2" key="1">
    <citation type="submission" date="2018-07" db="EMBL/GenBank/DDBJ databases">
        <title>Genome Structure of the Opportunistic Pathogen Paracoccus yeei (Alphaproteobacteria) and Identification of Putative Virulence Factors.</title>
        <authorList>
            <person name="Lasek R."/>
            <person name="Szuplewska M."/>
            <person name="Mitura M."/>
            <person name="Decewicz P."/>
            <person name="Chmielowska C."/>
            <person name="Pawlot A."/>
            <person name="Sentkowska D."/>
            <person name="Czarnecki J."/>
            <person name="Bartosik D."/>
        </authorList>
    </citation>
    <scope>NUCLEOTIDE SEQUENCE [LARGE SCALE GENOMIC DNA]</scope>
    <source>
        <strain evidence="2">CCUG 32053</strain>
    </source>
</reference>
<protein>
    <recommendedName>
        <fullName evidence="3">HTH merR-type domain-containing protein</fullName>
    </recommendedName>
</protein>
<dbReference type="AlphaFoldDB" id="A0A386UIT8"/>
<evidence type="ECO:0008006" key="3">
    <source>
        <dbReference type="Google" id="ProtNLM"/>
    </source>
</evidence>
<proteinExistence type="predicted"/>